<evidence type="ECO:0000313" key="2">
    <source>
        <dbReference type="Proteomes" id="UP001054837"/>
    </source>
</evidence>
<proteinExistence type="predicted"/>
<organism evidence="1 2">
    <name type="scientific">Caerostris darwini</name>
    <dbReference type="NCBI Taxonomy" id="1538125"/>
    <lineage>
        <taxon>Eukaryota</taxon>
        <taxon>Metazoa</taxon>
        <taxon>Ecdysozoa</taxon>
        <taxon>Arthropoda</taxon>
        <taxon>Chelicerata</taxon>
        <taxon>Arachnida</taxon>
        <taxon>Araneae</taxon>
        <taxon>Araneomorphae</taxon>
        <taxon>Entelegynae</taxon>
        <taxon>Araneoidea</taxon>
        <taxon>Araneidae</taxon>
        <taxon>Caerostris</taxon>
    </lineage>
</organism>
<name>A0AAV4SL02_9ARAC</name>
<keyword evidence="2" id="KW-1185">Reference proteome</keyword>
<gene>
    <name evidence="1" type="ORF">CDAR_32821</name>
</gene>
<accession>A0AAV4SL02</accession>
<reference evidence="1 2" key="1">
    <citation type="submission" date="2021-06" db="EMBL/GenBank/DDBJ databases">
        <title>Caerostris darwini draft genome.</title>
        <authorList>
            <person name="Kono N."/>
            <person name="Arakawa K."/>
        </authorList>
    </citation>
    <scope>NUCLEOTIDE SEQUENCE [LARGE SCALE GENOMIC DNA]</scope>
</reference>
<comment type="caution">
    <text evidence="1">The sequence shown here is derived from an EMBL/GenBank/DDBJ whole genome shotgun (WGS) entry which is preliminary data.</text>
</comment>
<dbReference type="Proteomes" id="UP001054837">
    <property type="component" value="Unassembled WGS sequence"/>
</dbReference>
<protein>
    <submittedName>
        <fullName evidence="1">Uncharacterized protein</fullName>
    </submittedName>
</protein>
<dbReference type="EMBL" id="BPLQ01008042">
    <property type="protein sequence ID" value="GIY34192.1"/>
    <property type="molecule type" value="Genomic_DNA"/>
</dbReference>
<evidence type="ECO:0000313" key="1">
    <source>
        <dbReference type="EMBL" id="GIY34192.1"/>
    </source>
</evidence>
<dbReference type="AlphaFoldDB" id="A0AAV4SL02"/>
<sequence length="102" mass="11153">MSVSKQQYAAITCFRPSVSKCSATPSEKHQLHTTNPMLERAKRLGVVTSDHVNALLAWGVTPYWSTRANFALAICSPLISFVSNTFYANAGRVEISQGVTFS</sequence>